<dbReference type="Pfam" id="PF02517">
    <property type="entry name" value="Rce1-like"/>
    <property type="match status" value="1"/>
</dbReference>
<name>A0A0E4H5V6_9STRE</name>
<evidence type="ECO:0000313" key="5">
    <source>
        <dbReference type="Proteomes" id="UP000198604"/>
    </source>
</evidence>
<keyword evidence="5" id="KW-1185">Reference proteome</keyword>
<keyword evidence="4" id="KW-0645">Protease</keyword>
<dbReference type="RefSeq" id="WP_176694257.1">
    <property type="nucleotide sequence ID" value="NZ_CTEN01000003.1"/>
</dbReference>
<proteinExistence type="inferred from homology"/>
<dbReference type="GO" id="GO:0006508">
    <property type="term" value="P:proteolysis"/>
    <property type="evidence" value="ECO:0007669"/>
    <property type="project" value="UniProtKB-KW"/>
</dbReference>
<feature type="transmembrane region" description="Helical" evidence="2">
    <location>
        <begin position="81"/>
        <end position="103"/>
    </location>
</feature>
<protein>
    <submittedName>
        <fullName evidence="4">CAAX amino terminal protease self-immunity</fullName>
    </submittedName>
</protein>
<dbReference type="STRING" id="1608583.BN1356_01700"/>
<keyword evidence="2" id="KW-0472">Membrane</keyword>
<feature type="transmembrane region" description="Helical" evidence="2">
    <location>
        <begin position="39"/>
        <end position="61"/>
    </location>
</feature>
<dbReference type="GO" id="GO:0080120">
    <property type="term" value="P:CAAX-box protein maturation"/>
    <property type="evidence" value="ECO:0007669"/>
    <property type="project" value="UniProtKB-ARBA"/>
</dbReference>
<evidence type="ECO:0000259" key="3">
    <source>
        <dbReference type="Pfam" id="PF02517"/>
    </source>
</evidence>
<comment type="similarity">
    <text evidence="1">Belongs to the UPF0177 family.</text>
</comment>
<dbReference type="InterPro" id="IPR003675">
    <property type="entry name" value="Rce1/LyrA-like_dom"/>
</dbReference>
<keyword evidence="2" id="KW-0812">Transmembrane</keyword>
<sequence>MKKSKELFSIVVAVLGSFLSAYGVITFNQSILASLPLGMRMLAAIVGYWFIALVPILVMVITKDRLRDYGFTSDKTSRQVIIGMTIGILMSVLLTVVPHLLGLASYVDSGKNYQYLWQFIFEFIYCLFGVALTEEFIFRGLLYKKIKSIGKSDVIAVAASSLFFGFFHIFSGNLIQVFLTTVIGAFYCICRIKIKNCSTLSLIIAHGIYDALITLWAFLLL</sequence>
<dbReference type="GO" id="GO:0004175">
    <property type="term" value="F:endopeptidase activity"/>
    <property type="evidence" value="ECO:0007669"/>
    <property type="project" value="UniProtKB-ARBA"/>
</dbReference>
<feature type="transmembrane region" description="Helical" evidence="2">
    <location>
        <begin position="115"/>
        <end position="133"/>
    </location>
</feature>
<dbReference type="PANTHER" id="PTHR39430:SF1">
    <property type="entry name" value="PROTEASE"/>
    <property type="match status" value="1"/>
</dbReference>
<keyword evidence="2" id="KW-1133">Transmembrane helix</keyword>
<dbReference type="Proteomes" id="UP000198604">
    <property type="component" value="Unassembled WGS sequence"/>
</dbReference>
<evidence type="ECO:0000256" key="1">
    <source>
        <dbReference type="ARBA" id="ARBA00009067"/>
    </source>
</evidence>
<dbReference type="AlphaFoldDB" id="A0A0E4H5V6"/>
<feature type="domain" description="CAAX prenyl protease 2/Lysostaphin resistance protein A-like" evidence="3">
    <location>
        <begin position="117"/>
        <end position="211"/>
    </location>
</feature>
<dbReference type="EMBL" id="CTEN01000003">
    <property type="protein sequence ID" value="CQR25359.1"/>
    <property type="molecule type" value="Genomic_DNA"/>
</dbReference>
<dbReference type="PANTHER" id="PTHR39430">
    <property type="entry name" value="MEMBRANE-ASSOCIATED PROTEASE-RELATED"/>
    <property type="match status" value="1"/>
</dbReference>
<feature type="transmembrane region" description="Helical" evidence="2">
    <location>
        <begin position="201"/>
        <end position="219"/>
    </location>
</feature>
<evidence type="ECO:0000313" key="4">
    <source>
        <dbReference type="EMBL" id="CQR25359.1"/>
    </source>
</evidence>
<gene>
    <name evidence="4" type="ORF">BN1356_01700</name>
</gene>
<reference evidence="5" key="1">
    <citation type="submission" date="2015-03" db="EMBL/GenBank/DDBJ databases">
        <authorList>
            <person name="Urmite Genomes"/>
        </authorList>
    </citation>
    <scope>NUCLEOTIDE SEQUENCE [LARGE SCALE GENOMIC DNA]</scope>
    <source>
        <strain evidence="5">FF10</strain>
    </source>
</reference>
<feature type="transmembrane region" description="Helical" evidence="2">
    <location>
        <begin position="154"/>
        <end position="171"/>
    </location>
</feature>
<organism evidence="4 5">
    <name type="scientific">Streptococcus varani</name>
    <dbReference type="NCBI Taxonomy" id="1608583"/>
    <lineage>
        <taxon>Bacteria</taxon>
        <taxon>Bacillati</taxon>
        <taxon>Bacillota</taxon>
        <taxon>Bacilli</taxon>
        <taxon>Lactobacillales</taxon>
        <taxon>Streptococcaceae</taxon>
        <taxon>Streptococcus</taxon>
    </lineage>
</organism>
<feature type="transmembrane region" description="Helical" evidence="2">
    <location>
        <begin position="177"/>
        <end position="194"/>
    </location>
</feature>
<accession>A0A0E4H5V6</accession>
<keyword evidence="4" id="KW-0378">Hydrolase</keyword>
<evidence type="ECO:0000256" key="2">
    <source>
        <dbReference type="SAM" id="Phobius"/>
    </source>
</evidence>